<proteinExistence type="predicted"/>
<evidence type="ECO:0000256" key="1">
    <source>
        <dbReference type="SAM" id="Phobius"/>
    </source>
</evidence>
<keyword evidence="1" id="KW-1133">Transmembrane helix</keyword>
<keyword evidence="1" id="KW-0812">Transmembrane</keyword>
<name>A0A840DV17_9HYPH</name>
<keyword evidence="1" id="KW-0472">Membrane</keyword>
<keyword evidence="3" id="KW-1185">Reference proteome</keyword>
<organism evidence="2 3">
    <name type="scientific">Bartonella fuyuanensis</name>
    <dbReference type="NCBI Taxonomy" id="1460968"/>
    <lineage>
        <taxon>Bacteria</taxon>
        <taxon>Pseudomonadati</taxon>
        <taxon>Pseudomonadota</taxon>
        <taxon>Alphaproteobacteria</taxon>
        <taxon>Hyphomicrobiales</taxon>
        <taxon>Bartonellaceae</taxon>
        <taxon>Bartonella</taxon>
    </lineage>
</organism>
<reference evidence="2 3" key="1">
    <citation type="submission" date="2020-08" db="EMBL/GenBank/DDBJ databases">
        <title>Genomic Encyclopedia of Type Strains, Phase IV (KMG-IV): sequencing the most valuable type-strain genomes for metagenomic binning, comparative biology and taxonomic classification.</title>
        <authorList>
            <person name="Goeker M."/>
        </authorList>
    </citation>
    <scope>NUCLEOTIDE SEQUENCE [LARGE SCALE GENOMIC DNA]</scope>
    <source>
        <strain evidence="2 3">DSM 100694</strain>
    </source>
</reference>
<gene>
    <name evidence="2" type="ORF">GGR08_001182</name>
</gene>
<dbReference type="EMBL" id="JACIFE010000013">
    <property type="protein sequence ID" value="MBB4076871.1"/>
    <property type="molecule type" value="Genomic_DNA"/>
</dbReference>
<protein>
    <submittedName>
        <fullName evidence="2">Uncharacterized protein</fullName>
    </submittedName>
</protein>
<dbReference type="Proteomes" id="UP000585970">
    <property type="component" value="Unassembled WGS sequence"/>
</dbReference>
<evidence type="ECO:0000313" key="2">
    <source>
        <dbReference type="EMBL" id="MBB4076871.1"/>
    </source>
</evidence>
<comment type="caution">
    <text evidence="2">The sequence shown here is derived from an EMBL/GenBank/DDBJ whole genome shotgun (WGS) entry which is preliminary data.</text>
</comment>
<dbReference type="RefSeq" id="WP_183194383.1">
    <property type="nucleotide sequence ID" value="NZ_JACIFE010000013.1"/>
</dbReference>
<dbReference type="AlphaFoldDB" id="A0A840DV17"/>
<evidence type="ECO:0000313" key="3">
    <source>
        <dbReference type="Proteomes" id="UP000585970"/>
    </source>
</evidence>
<feature type="transmembrane region" description="Helical" evidence="1">
    <location>
        <begin position="12"/>
        <end position="33"/>
    </location>
</feature>
<accession>A0A840DV17</accession>
<sequence>MHANSQDKQGNIIFILSLISISPSFSLALPFPIHLIHTPQAPKTTVKPLKKPLIPHKKRTKHSIKNLYSIIYG</sequence>